<feature type="non-terminal residue" evidence="1">
    <location>
        <position position="1"/>
    </location>
</feature>
<evidence type="ECO:0000313" key="2">
    <source>
        <dbReference type="Proteomes" id="UP000681720"/>
    </source>
</evidence>
<dbReference type="AlphaFoldDB" id="A0A8S3B6I3"/>
<name>A0A8S3B6I3_9BILA</name>
<comment type="caution">
    <text evidence="1">The sequence shown here is derived from an EMBL/GenBank/DDBJ whole genome shotgun (WGS) entry which is preliminary data.</text>
</comment>
<protein>
    <submittedName>
        <fullName evidence="1">Uncharacterized protein</fullName>
    </submittedName>
</protein>
<proteinExistence type="predicted"/>
<dbReference type="EMBL" id="CAJOBJ010146000">
    <property type="protein sequence ID" value="CAF4784364.1"/>
    <property type="molecule type" value="Genomic_DNA"/>
</dbReference>
<organism evidence="1 2">
    <name type="scientific">Rotaria magnacalcarata</name>
    <dbReference type="NCBI Taxonomy" id="392030"/>
    <lineage>
        <taxon>Eukaryota</taxon>
        <taxon>Metazoa</taxon>
        <taxon>Spiralia</taxon>
        <taxon>Gnathifera</taxon>
        <taxon>Rotifera</taxon>
        <taxon>Eurotatoria</taxon>
        <taxon>Bdelloidea</taxon>
        <taxon>Philodinida</taxon>
        <taxon>Philodinidae</taxon>
        <taxon>Rotaria</taxon>
    </lineage>
</organism>
<accession>A0A8S3B6I3</accession>
<feature type="non-terminal residue" evidence="1">
    <location>
        <position position="80"/>
    </location>
</feature>
<sequence length="80" mass="10022">LELTLLVNGYSLEFVERHVEHFFDYFHAYKMRYLMDQMIYETFRQHWFDFITMKNESQEMTQQIDDNGHLIRLNYLYEQG</sequence>
<gene>
    <name evidence="1" type="ORF">GIL414_LOCUS46482</name>
</gene>
<evidence type="ECO:0000313" key="1">
    <source>
        <dbReference type="EMBL" id="CAF4784364.1"/>
    </source>
</evidence>
<dbReference type="Proteomes" id="UP000681720">
    <property type="component" value="Unassembled WGS sequence"/>
</dbReference>
<reference evidence="1" key="1">
    <citation type="submission" date="2021-02" db="EMBL/GenBank/DDBJ databases">
        <authorList>
            <person name="Nowell W R."/>
        </authorList>
    </citation>
    <scope>NUCLEOTIDE SEQUENCE</scope>
</reference>